<protein>
    <submittedName>
        <fullName evidence="1">Uncharacterized protein</fullName>
    </submittedName>
</protein>
<dbReference type="EMBL" id="LGUG01000012">
    <property type="protein sequence ID" value="KON90483.1"/>
    <property type="molecule type" value="Genomic_DNA"/>
</dbReference>
<keyword evidence="2" id="KW-1185">Reference proteome</keyword>
<proteinExistence type="predicted"/>
<dbReference type="Proteomes" id="UP000037269">
    <property type="component" value="Unassembled WGS sequence"/>
</dbReference>
<dbReference type="PATRIC" id="fig|47500.8.peg.5226"/>
<dbReference type="AlphaFoldDB" id="A0A0D1YNV0"/>
<organism evidence="1 2">
    <name type="scientific">Aneurinibacillus migulanus</name>
    <name type="common">Bacillus migulanus</name>
    <dbReference type="NCBI Taxonomy" id="47500"/>
    <lineage>
        <taxon>Bacteria</taxon>
        <taxon>Bacillati</taxon>
        <taxon>Bacillota</taxon>
        <taxon>Bacilli</taxon>
        <taxon>Bacillales</taxon>
        <taxon>Paenibacillaceae</taxon>
        <taxon>Aneurinibacillus group</taxon>
        <taxon>Aneurinibacillus</taxon>
    </lineage>
</organism>
<comment type="caution">
    <text evidence="1">The sequence shown here is derived from an EMBL/GenBank/DDBJ whole genome shotgun (WGS) entry which is preliminary data.</text>
</comment>
<gene>
    <name evidence="1" type="ORF">AF333_28785</name>
</gene>
<dbReference type="RefSeq" id="WP_043063267.1">
    <property type="nucleotide sequence ID" value="NZ_BJOA01000092.1"/>
</dbReference>
<evidence type="ECO:0000313" key="1">
    <source>
        <dbReference type="EMBL" id="KON90483.1"/>
    </source>
</evidence>
<sequence>MKSSNILIDVNKTQCTTCEKSFYEFEESELSNCPYCKEELTSYNTKSVEDKYLRIVINHETGVITAHEEDEHFV</sequence>
<dbReference type="OrthoDB" id="9982794at2"/>
<accession>A0A0D1YNV0</accession>
<reference evidence="1 2" key="1">
    <citation type="submission" date="2015-07" db="EMBL/GenBank/DDBJ databases">
        <title>Fjat-14205 dsm 2895.</title>
        <authorList>
            <person name="Liu B."/>
            <person name="Wang J."/>
            <person name="Zhu Y."/>
            <person name="Liu G."/>
            <person name="Chen Q."/>
            <person name="Chen Z."/>
            <person name="Lan J."/>
            <person name="Che J."/>
            <person name="Ge C."/>
            <person name="Shi H."/>
            <person name="Pan Z."/>
            <person name="Liu X."/>
        </authorList>
    </citation>
    <scope>NUCLEOTIDE SEQUENCE [LARGE SCALE GENOMIC DNA]</scope>
    <source>
        <strain evidence="1 2">DSM 2895</strain>
    </source>
</reference>
<name>A0A0D1YNV0_ANEMI</name>
<evidence type="ECO:0000313" key="2">
    <source>
        <dbReference type="Proteomes" id="UP000037269"/>
    </source>
</evidence>